<organism evidence="1 2">
    <name type="scientific">Paraburkholderia pallida</name>
    <dbReference type="NCBI Taxonomy" id="2547399"/>
    <lineage>
        <taxon>Bacteria</taxon>
        <taxon>Pseudomonadati</taxon>
        <taxon>Pseudomonadota</taxon>
        <taxon>Betaproteobacteria</taxon>
        <taxon>Burkholderiales</taxon>
        <taxon>Burkholderiaceae</taxon>
        <taxon>Paraburkholderia</taxon>
    </lineage>
</organism>
<gene>
    <name evidence="1" type="ORF">E1956_20260</name>
</gene>
<keyword evidence="2" id="KW-1185">Reference proteome</keyword>
<name>A0A4V1AZJ7_9BURK</name>
<sequence>MRDFADGARFEPFLHKACAVFYKYARSEYRWSLREDMEDAWQAAVTDVFVEKPHNFRLSEEGAASPGEFEGALGRYLGKVAANKLATRLRSVGKGMQRVQSFEEMLARCPDLDRFMHETGHTAPAADEEAERLAMRRVLDTCLAKLSARVRETFKLALLGYSDVEIQAMTSSGSASAIRRRVSEAKMLVVACVRNKWGGGHDRGT</sequence>
<proteinExistence type="predicted"/>
<dbReference type="AlphaFoldDB" id="A0A4V1AZJ7"/>
<dbReference type="EMBL" id="CP038149">
    <property type="protein sequence ID" value="QBQ99512.1"/>
    <property type="molecule type" value="Genomic_DNA"/>
</dbReference>
<evidence type="ECO:0000313" key="2">
    <source>
        <dbReference type="Proteomes" id="UP000295727"/>
    </source>
</evidence>
<accession>A0A4V1AZJ7</accession>
<reference evidence="1 2" key="1">
    <citation type="submission" date="2019-03" db="EMBL/GenBank/DDBJ databases">
        <title>Paraburkholderia sp. 7MH5, isolated from subtropical forest soil.</title>
        <authorList>
            <person name="Gao Z.-H."/>
            <person name="Qiu L.-H."/>
        </authorList>
    </citation>
    <scope>NUCLEOTIDE SEQUENCE [LARGE SCALE GENOMIC DNA]</scope>
    <source>
        <strain evidence="1 2">7MH5</strain>
    </source>
</reference>
<dbReference type="Proteomes" id="UP000295727">
    <property type="component" value="Chromosome 2"/>
</dbReference>
<dbReference type="RefSeq" id="WP_134752321.1">
    <property type="nucleotide sequence ID" value="NZ_CP038149.1"/>
</dbReference>
<dbReference type="KEGG" id="ppai:E1956_20260"/>
<evidence type="ECO:0000313" key="1">
    <source>
        <dbReference type="EMBL" id="QBQ99512.1"/>
    </source>
</evidence>
<protein>
    <submittedName>
        <fullName evidence="1">Sigma-70 family RNA polymerase sigma factor</fullName>
    </submittedName>
</protein>